<keyword evidence="3" id="KW-0804">Transcription</keyword>
<dbReference type="Pfam" id="PF01047">
    <property type="entry name" value="MarR"/>
    <property type="match status" value="1"/>
</dbReference>
<dbReference type="PROSITE" id="PS50995">
    <property type="entry name" value="HTH_MARR_2"/>
    <property type="match status" value="1"/>
</dbReference>
<dbReference type="SUPFAM" id="SSF46785">
    <property type="entry name" value="Winged helix' DNA-binding domain"/>
    <property type="match status" value="1"/>
</dbReference>
<dbReference type="RefSeq" id="WP_311821267.1">
    <property type="nucleotide sequence ID" value="NZ_JARPYF010000001.1"/>
</dbReference>
<dbReference type="EMBL" id="JARPYI010000001">
    <property type="protein sequence ID" value="MDT2598419.1"/>
    <property type="molecule type" value="Genomic_DNA"/>
</dbReference>
<evidence type="ECO:0000256" key="1">
    <source>
        <dbReference type="ARBA" id="ARBA00023015"/>
    </source>
</evidence>
<organism evidence="5 6">
    <name type="scientific">Enterococcus hulanensis</name>
    <dbReference type="NCBI Taxonomy" id="2559929"/>
    <lineage>
        <taxon>Bacteria</taxon>
        <taxon>Bacillati</taxon>
        <taxon>Bacillota</taxon>
        <taxon>Bacilli</taxon>
        <taxon>Lactobacillales</taxon>
        <taxon>Enterococcaceae</taxon>
        <taxon>Enterococcus</taxon>
    </lineage>
</organism>
<evidence type="ECO:0000259" key="4">
    <source>
        <dbReference type="PROSITE" id="PS50995"/>
    </source>
</evidence>
<dbReference type="Proteomes" id="UP001252875">
    <property type="component" value="Unassembled WGS sequence"/>
</dbReference>
<dbReference type="SMART" id="SM00347">
    <property type="entry name" value="HTH_MARR"/>
    <property type="match status" value="1"/>
</dbReference>
<protein>
    <submittedName>
        <fullName evidence="5">MarR family transcriptional regulator</fullName>
    </submittedName>
</protein>
<keyword evidence="2" id="KW-0238">DNA-binding</keyword>
<evidence type="ECO:0000313" key="5">
    <source>
        <dbReference type="EMBL" id="MDT2598419.1"/>
    </source>
</evidence>
<accession>A0ABU3EU72</accession>
<dbReference type="Gene3D" id="1.10.10.10">
    <property type="entry name" value="Winged helix-like DNA-binding domain superfamily/Winged helix DNA-binding domain"/>
    <property type="match status" value="1"/>
</dbReference>
<reference evidence="5 6" key="1">
    <citation type="submission" date="2023-03" db="EMBL/GenBank/DDBJ databases">
        <authorList>
            <person name="Shen W."/>
            <person name="Cai J."/>
        </authorList>
    </citation>
    <scope>NUCLEOTIDE SEQUENCE [LARGE SCALE GENOMIC DNA]</scope>
    <source>
        <strain evidence="5 6">D6-4</strain>
    </source>
</reference>
<keyword evidence="6" id="KW-1185">Reference proteome</keyword>
<gene>
    <name evidence="5" type="ORF">P7D85_01460</name>
</gene>
<dbReference type="InterPro" id="IPR036390">
    <property type="entry name" value="WH_DNA-bd_sf"/>
</dbReference>
<sequence length="145" mass="16510">MPIITRDISVLYRKMQMGFDKLLAPLGLTNGKVMFLFCLDDNGAITQNQICKELDMDKSTVAKMLTKLEKEGFIYKRVNPDDSRAFLVELSTKTHEIMSSARKAHDTWVQLVTSDLTDIEKTIFIELVHKVSQKSILLADDDSRV</sequence>
<evidence type="ECO:0000256" key="2">
    <source>
        <dbReference type="ARBA" id="ARBA00023125"/>
    </source>
</evidence>
<feature type="domain" description="HTH marR-type" evidence="4">
    <location>
        <begin position="1"/>
        <end position="133"/>
    </location>
</feature>
<dbReference type="PRINTS" id="PR00598">
    <property type="entry name" value="HTHMARR"/>
</dbReference>
<dbReference type="InterPro" id="IPR036388">
    <property type="entry name" value="WH-like_DNA-bd_sf"/>
</dbReference>
<name>A0ABU3EU72_9ENTE</name>
<dbReference type="PANTHER" id="PTHR42756">
    <property type="entry name" value="TRANSCRIPTIONAL REGULATOR, MARR"/>
    <property type="match status" value="1"/>
</dbReference>
<proteinExistence type="predicted"/>
<evidence type="ECO:0000256" key="3">
    <source>
        <dbReference type="ARBA" id="ARBA00023163"/>
    </source>
</evidence>
<dbReference type="PANTHER" id="PTHR42756:SF1">
    <property type="entry name" value="TRANSCRIPTIONAL REPRESSOR OF EMRAB OPERON"/>
    <property type="match status" value="1"/>
</dbReference>
<evidence type="ECO:0000313" key="6">
    <source>
        <dbReference type="Proteomes" id="UP001252875"/>
    </source>
</evidence>
<dbReference type="InterPro" id="IPR000835">
    <property type="entry name" value="HTH_MarR-typ"/>
</dbReference>
<comment type="caution">
    <text evidence="5">The sequence shown here is derived from an EMBL/GenBank/DDBJ whole genome shotgun (WGS) entry which is preliminary data.</text>
</comment>
<keyword evidence="1" id="KW-0805">Transcription regulation</keyword>